<dbReference type="KEGG" id="ete:ETEE_3955"/>
<evidence type="ECO:0000313" key="2">
    <source>
        <dbReference type="EMBL" id="AIJ10364.1"/>
    </source>
</evidence>
<gene>
    <name evidence="2" type="ORF">ETEE_3955</name>
</gene>
<name>A0A076LY69_9GAMM</name>
<evidence type="ECO:0000313" key="3">
    <source>
        <dbReference type="Proteomes" id="UP000028681"/>
    </source>
</evidence>
<evidence type="ECO:0008006" key="4">
    <source>
        <dbReference type="Google" id="ProtNLM"/>
    </source>
</evidence>
<keyword evidence="1" id="KW-0812">Transmembrane</keyword>
<evidence type="ECO:0000256" key="1">
    <source>
        <dbReference type="SAM" id="Phobius"/>
    </source>
</evidence>
<feature type="transmembrane region" description="Helical" evidence="1">
    <location>
        <begin position="84"/>
        <end position="104"/>
    </location>
</feature>
<sequence>MFEEKIRPFLAIVIILGLCVLSIYLGGDIFRSYFSFEDSIVFSWLSIALIALPVVMIFPLIYFILMIVKGKDFAFKTMDNYVSYLKWGCIVIVILGVLFTCLYPKELLSKGYVRCNGVPSGWMAGTATRYVKDPSICVIN</sequence>
<dbReference type="RefSeq" id="WP_034163293.1">
    <property type="nucleotide sequence ID" value="NZ_CP006664.1"/>
</dbReference>
<keyword evidence="1" id="KW-0472">Membrane</keyword>
<dbReference type="InterPro" id="IPR010665">
    <property type="entry name" value="DUF1240"/>
</dbReference>
<keyword evidence="1" id="KW-1133">Transmembrane helix</keyword>
<reference evidence="2 3" key="1">
    <citation type="journal article" date="2012" name="PLoS ONE">
        <title>Edwardsiella comparative phylogenomics reveal the new intra/inter-species taxonomic relationships, virulence evolution and niche adaptation mechanisms.</title>
        <authorList>
            <person name="Yang M."/>
            <person name="Lv Y."/>
            <person name="Xiao J."/>
            <person name="Wu H."/>
            <person name="Zheng H."/>
            <person name="Liu Q."/>
            <person name="Zhang Y."/>
            <person name="Wang Q."/>
        </authorList>
    </citation>
    <scope>NUCLEOTIDE SEQUENCE [LARGE SCALE GENOMIC DNA]</scope>
    <source>
        <strain evidence="3">080813</strain>
    </source>
</reference>
<dbReference type="AlphaFoldDB" id="A0A076LY69"/>
<dbReference type="Proteomes" id="UP000028681">
    <property type="component" value="Chromosome"/>
</dbReference>
<feature type="transmembrane region" description="Helical" evidence="1">
    <location>
        <begin position="6"/>
        <end position="27"/>
    </location>
</feature>
<dbReference type="HOGENOM" id="CLU_133783_0_0_6"/>
<dbReference type="Pfam" id="PF06836">
    <property type="entry name" value="DUF1240"/>
    <property type="match status" value="1"/>
</dbReference>
<feature type="transmembrane region" description="Helical" evidence="1">
    <location>
        <begin position="39"/>
        <end position="64"/>
    </location>
</feature>
<dbReference type="GeneID" id="33941305"/>
<dbReference type="EMBL" id="CP006664">
    <property type="protein sequence ID" value="AIJ10364.1"/>
    <property type="molecule type" value="Genomic_DNA"/>
</dbReference>
<proteinExistence type="predicted"/>
<protein>
    <recommendedName>
        <fullName evidence="4">DUF1240 domain-containing protein</fullName>
    </recommendedName>
</protein>
<organism evidence="2 3">
    <name type="scientific">Edwardsiella anguillarum ET080813</name>
    <dbReference type="NCBI Taxonomy" id="667120"/>
    <lineage>
        <taxon>Bacteria</taxon>
        <taxon>Pseudomonadati</taxon>
        <taxon>Pseudomonadota</taxon>
        <taxon>Gammaproteobacteria</taxon>
        <taxon>Enterobacterales</taxon>
        <taxon>Hafniaceae</taxon>
        <taxon>Edwardsiella</taxon>
    </lineage>
</organism>
<accession>A0A076LY69</accession>